<dbReference type="EMBL" id="JAIFZO010000002">
    <property type="protein sequence ID" value="MCX4235125.1"/>
    <property type="molecule type" value="Genomic_DNA"/>
</dbReference>
<comment type="caution">
    <text evidence="2">The sequence shown here is derived from an EMBL/GenBank/DDBJ whole genome shotgun (WGS) entry which is preliminary data.</text>
</comment>
<dbReference type="InterPro" id="IPR037523">
    <property type="entry name" value="VOC_core"/>
</dbReference>
<name>A0ABT3V922_9ACTN</name>
<dbReference type="RefSeq" id="WP_267027853.1">
    <property type="nucleotide sequence ID" value="NZ_JAIFZO010000002.1"/>
</dbReference>
<accession>A0ABT3V922</accession>
<evidence type="ECO:0000313" key="3">
    <source>
        <dbReference type="Proteomes" id="UP001165590"/>
    </source>
</evidence>
<protein>
    <submittedName>
        <fullName evidence="2">VOC family protein</fullName>
    </submittedName>
</protein>
<proteinExistence type="predicted"/>
<dbReference type="PANTHER" id="PTHR35908:SF1">
    <property type="entry name" value="CONSERVED PROTEIN"/>
    <property type="match status" value="1"/>
</dbReference>
<organism evidence="2 3">
    <name type="scientific">Streptomyces ortus</name>
    <dbReference type="NCBI Taxonomy" id="2867268"/>
    <lineage>
        <taxon>Bacteria</taxon>
        <taxon>Bacillati</taxon>
        <taxon>Actinomycetota</taxon>
        <taxon>Actinomycetes</taxon>
        <taxon>Kitasatosporales</taxon>
        <taxon>Streptomycetaceae</taxon>
        <taxon>Streptomyces</taxon>
    </lineage>
</organism>
<dbReference type="Proteomes" id="UP001165590">
    <property type="component" value="Unassembled WGS sequence"/>
</dbReference>
<dbReference type="InterPro" id="IPR041581">
    <property type="entry name" value="Glyoxalase_6"/>
</dbReference>
<keyword evidence="3" id="KW-1185">Reference proteome</keyword>
<dbReference type="InterPro" id="IPR029068">
    <property type="entry name" value="Glyas_Bleomycin-R_OHBP_Dase"/>
</dbReference>
<sequence>MVKIGSVVLGVSDVRRAAAFWTRALGYEPREAAEDDWVVLVPVDGTGVQLALGLSGTPVQDHPRVHLDLYAGDAAEQAAEVERLVSLGARRVDWDLYPEDPDFVVLADPDGNRFCVIDTGRE</sequence>
<reference evidence="2" key="1">
    <citation type="journal article" date="2022" name="bioRxiv">
        <title>Discovery and biosynthetic assessment of Streptomyces ortus sp nov. isolated from a deep-sea sponge.</title>
        <authorList>
            <person name="Williams S.E."/>
        </authorList>
    </citation>
    <scope>NUCLEOTIDE SEQUENCE</scope>
    <source>
        <strain evidence="2">A15ISP2-DRY2</strain>
    </source>
</reference>
<dbReference type="PROSITE" id="PS51819">
    <property type="entry name" value="VOC"/>
    <property type="match status" value="1"/>
</dbReference>
<evidence type="ECO:0000313" key="2">
    <source>
        <dbReference type="EMBL" id="MCX4235125.1"/>
    </source>
</evidence>
<dbReference type="Gene3D" id="3.10.180.10">
    <property type="entry name" value="2,3-Dihydroxybiphenyl 1,2-Dioxygenase, domain 1"/>
    <property type="match status" value="1"/>
</dbReference>
<dbReference type="Pfam" id="PF18029">
    <property type="entry name" value="Glyoxalase_6"/>
    <property type="match status" value="1"/>
</dbReference>
<feature type="domain" description="VOC" evidence="1">
    <location>
        <begin position="3"/>
        <end position="119"/>
    </location>
</feature>
<gene>
    <name evidence="2" type="ORF">K3769_20520</name>
</gene>
<dbReference type="SUPFAM" id="SSF54593">
    <property type="entry name" value="Glyoxalase/Bleomycin resistance protein/Dihydroxybiphenyl dioxygenase"/>
    <property type="match status" value="1"/>
</dbReference>
<dbReference type="PANTHER" id="PTHR35908">
    <property type="entry name" value="HYPOTHETICAL FUSION PROTEIN"/>
    <property type="match status" value="1"/>
</dbReference>
<dbReference type="CDD" id="cd06587">
    <property type="entry name" value="VOC"/>
    <property type="match status" value="1"/>
</dbReference>
<evidence type="ECO:0000259" key="1">
    <source>
        <dbReference type="PROSITE" id="PS51819"/>
    </source>
</evidence>